<comment type="catalytic activity">
    <reaction evidence="9">
        <text>prephenate + NAD(+) = 3-(4-hydroxyphenyl)pyruvate + CO2 + NADH</text>
        <dbReference type="Rhea" id="RHEA:13869"/>
        <dbReference type="ChEBI" id="CHEBI:16526"/>
        <dbReference type="ChEBI" id="CHEBI:29934"/>
        <dbReference type="ChEBI" id="CHEBI:36242"/>
        <dbReference type="ChEBI" id="CHEBI:57540"/>
        <dbReference type="ChEBI" id="CHEBI:57945"/>
        <dbReference type="EC" id="1.3.1.12"/>
    </reaction>
</comment>
<comment type="pathway">
    <text evidence="1">Amino-acid biosynthesis; L-tyrosine biosynthesis; (4-hydroxyphenyl)pyruvate from prephenate (NAD(+) route): step 1/1.</text>
</comment>
<dbReference type="PANTHER" id="PTHR21363">
    <property type="entry name" value="PREPHENATE DEHYDROGENASE"/>
    <property type="match status" value="1"/>
</dbReference>
<dbReference type="InterPro" id="IPR002912">
    <property type="entry name" value="ACT_dom"/>
</dbReference>
<dbReference type="GO" id="GO:0070403">
    <property type="term" value="F:NAD+ binding"/>
    <property type="evidence" value="ECO:0007669"/>
    <property type="project" value="InterPro"/>
</dbReference>
<comment type="similarity">
    <text evidence="2">Belongs to the prephenate/arogenate dehydrogenase family.</text>
</comment>
<dbReference type="InterPro" id="IPR046826">
    <property type="entry name" value="PDH_N"/>
</dbReference>
<comment type="caution">
    <text evidence="12">The sequence shown here is derived from an EMBL/GenBank/DDBJ whole genome shotgun (WGS) entry which is preliminary data.</text>
</comment>
<dbReference type="SUPFAM" id="SSF51735">
    <property type="entry name" value="NAD(P)-binding Rossmann-fold domains"/>
    <property type="match status" value="1"/>
</dbReference>
<evidence type="ECO:0000256" key="2">
    <source>
        <dbReference type="ARBA" id="ARBA00007964"/>
    </source>
</evidence>
<evidence type="ECO:0000256" key="8">
    <source>
        <dbReference type="ARBA" id="ARBA00023141"/>
    </source>
</evidence>
<evidence type="ECO:0000256" key="1">
    <source>
        <dbReference type="ARBA" id="ARBA00005067"/>
    </source>
</evidence>
<dbReference type="EMBL" id="SLUN01000033">
    <property type="protein sequence ID" value="TCL61548.1"/>
    <property type="molecule type" value="Genomic_DNA"/>
</dbReference>
<keyword evidence="6" id="KW-0560">Oxidoreductase</keyword>
<gene>
    <name evidence="12" type="ORF">EDC14_103363</name>
</gene>
<keyword evidence="8" id="KW-0057">Aromatic amino acid biosynthesis</keyword>
<dbReference type="Gene3D" id="1.10.3660.10">
    <property type="entry name" value="6-phosphogluconate dehydrogenase C-terminal like domain"/>
    <property type="match status" value="1"/>
</dbReference>
<dbReference type="AlphaFoldDB" id="A0A4R1R7K5"/>
<organism evidence="12 13">
    <name type="scientific">Hydrogenispora ethanolica</name>
    <dbReference type="NCBI Taxonomy" id="1082276"/>
    <lineage>
        <taxon>Bacteria</taxon>
        <taxon>Bacillati</taxon>
        <taxon>Bacillota</taxon>
        <taxon>Hydrogenispora</taxon>
    </lineage>
</organism>
<evidence type="ECO:0000313" key="12">
    <source>
        <dbReference type="EMBL" id="TCL61548.1"/>
    </source>
</evidence>
<keyword evidence="7" id="KW-0520">NAD</keyword>
<evidence type="ECO:0000256" key="4">
    <source>
        <dbReference type="ARBA" id="ARBA00016891"/>
    </source>
</evidence>
<keyword evidence="13" id="KW-1185">Reference proteome</keyword>
<dbReference type="InterPro" id="IPR046825">
    <property type="entry name" value="PDH_C"/>
</dbReference>
<dbReference type="EC" id="1.3.1.12" evidence="3"/>
<dbReference type="Gene3D" id="3.30.2130.10">
    <property type="entry name" value="VC0802-like"/>
    <property type="match status" value="1"/>
</dbReference>
<keyword evidence="5" id="KW-0827">Tyrosine biosynthesis</keyword>
<dbReference type="GO" id="GO:0004665">
    <property type="term" value="F:prephenate dehydrogenase (NADP+) activity"/>
    <property type="evidence" value="ECO:0007669"/>
    <property type="project" value="InterPro"/>
</dbReference>
<dbReference type="FunFam" id="3.40.50.720:FF:000208">
    <property type="entry name" value="Prephenate dehydrogenase"/>
    <property type="match status" value="1"/>
</dbReference>
<dbReference type="InterPro" id="IPR036291">
    <property type="entry name" value="NAD(P)-bd_dom_sf"/>
</dbReference>
<dbReference type="InterPro" id="IPR008927">
    <property type="entry name" value="6-PGluconate_DH-like_C_sf"/>
</dbReference>
<evidence type="ECO:0000313" key="13">
    <source>
        <dbReference type="Proteomes" id="UP000295008"/>
    </source>
</evidence>
<evidence type="ECO:0000256" key="7">
    <source>
        <dbReference type="ARBA" id="ARBA00023027"/>
    </source>
</evidence>
<evidence type="ECO:0000256" key="6">
    <source>
        <dbReference type="ARBA" id="ARBA00023002"/>
    </source>
</evidence>
<evidence type="ECO:0000256" key="5">
    <source>
        <dbReference type="ARBA" id="ARBA00022498"/>
    </source>
</evidence>
<dbReference type="Gene3D" id="3.40.50.720">
    <property type="entry name" value="NAD(P)-binding Rossmann-like Domain"/>
    <property type="match status" value="1"/>
</dbReference>
<dbReference type="InterPro" id="IPR003099">
    <property type="entry name" value="Prephen_DH"/>
</dbReference>
<keyword evidence="8" id="KW-0028">Amino-acid biosynthesis</keyword>
<dbReference type="OrthoDB" id="9802008at2"/>
<name>A0A4R1R7K5_HYDET</name>
<dbReference type="SUPFAM" id="SSF55021">
    <property type="entry name" value="ACT-like"/>
    <property type="match status" value="1"/>
</dbReference>
<proteinExistence type="inferred from homology"/>
<dbReference type="PROSITE" id="PS51671">
    <property type="entry name" value="ACT"/>
    <property type="match status" value="1"/>
</dbReference>
<sequence length="367" mass="39251">MNTVIDMNIAIVGLGLMGGSLGLSLARSGFRVSGWDSDRRAQAEAFKIGAISRLTDSLQETVAGADLVFVATPVGWIAETIRSCLPLVKPGVIFSDLGSIKQMVVDQVSPFLPDACYFVPGHPMTGSEQQGIAAADPFLFQNAAYILVEHPRTPAEIRERVGKVLATTGAHLLTLGAADHDRIVGMVSHLPHLIAAVLAKTAGTEEEARPGTLNLAAGGFRDTTRVATGSPTLWEGIIAGNKQMVLLALDSFQRELAAARQFIAEDDPAGLTDFLRQARDVRLQIPAKNKGFLTLLHELVVTIEDRPGAIHEVLQDLADVGLNIKDIEILRVREGDGGTLRLALENEPDADRALAVLASKGIKAKRR</sequence>
<dbReference type="GO" id="GO:0008977">
    <property type="term" value="F:prephenate dehydrogenase (NAD+) activity"/>
    <property type="evidence" value="ECO:0007669"/>
    <property type="project" value="UniProtKB-EC"/>
</dbReference>
<dbReference type="PROSITE" id="PS51176">
    <property type="entry name" value="PDH_ADH"/>
    <property type="match status" value="1"/>
</dbReference>
<dbReference type="UniPathway" id="UPA00122">
    <property type="reaction ID" value="UER00961"/>
</dbReference>
<dbReference type="GO" id="GO:0006571">
    <property type="term" value="P:tyrosine biosynthetic process"/>
    <property type="evidence" value="ECO:0007669"/>
    <property type="project" value="UniProtKB-UniPathway"/>
</dbReference>
<dbReference type="Pfam" id="PF01842">
    <property type="entry name" value="ACT"/>
    <property type="match status" value="1"/>
</dbReference>
<accession>A0A4R1R7K5</accession>
<evidence type="ECO:0000256" key="3">
    <source>
        <dbReference type="ARBA" id="ARBA00012068"/>
    </source>
</evidence>
<dbReference type="InterPro" id="IPR050812">
    <property type="entry name" value="Preph/Arog_dehydrog"/>
</dbReference>
<dbReference type="PANTHER" id="PTHR21363:SF0">
    <property type="entry name" value="PREPHENATE DEHYDROGENASE [NADP(+)]"/>
    <property type="match status" value="1"/>
</dbReference>
<dbReference type="RefSeq" id="WP_132016250.1">
    <property type="nucleotide sequence ID" value="NZ_SLUN01000033.1"/>
</dbReference>
<dbReference type="Proteomes" id="UP000295008">
    <property type="component" value="Unassembled WGS sequence"/>
</dbReference>
<evidence type="ECO:0000259" key="11">
    <source>
        <dbReference type="PROSITE" id="PS51671"/>
    </source>
</evidence>
<feature type="domain" description="ACT" evidence="11">
    <location>
        <begin position="298"/>
        <end position="367"/>
    </location>
</feature>
<protein>
    <recommendedName>
        <fullName evidence="4">Prephenate dehydrogenase</fullName>
        <ecNumber evidence="3">1.3.1.12</ecNumber>
    </recommendedName>
</protein>
<feature type="domain" description="Prephenate/arogenate dehydrogenase" evidence="10">
    <location>
        <begin position="7"/>
        <end position="293"/>
    </location>
</feature>
<reference evidence="12 13" key="1">
    <citation type="submission" date="2019-03" db="EMBL/GenBank/DDBJ databases">
        <title>Genomic Encyclopedia of Type Strains, Phase IV (KMG-IV): sequencing the most valuable type-strain genomes for metagenomic binning, comparative biology and taxonomic classification.</title>
        <authorList>
            <person name="Goeker M."/>
        </authorList>
    </citation>
    <scope>NUCLEOTIDE SEQUENCE [LARGE SCALE GENOMIC DNA]</scope>
    <source>
        <strain evidence="12 13">LX-B</strain>
    </source>
</reference>
<evidence type="ECO:0000259" key="10">
    <source>
        <dbReference type="PROSITE" id="PS51176"/>
    </source>
</evidence>
<evidence type="ECO:0000256" key="9">
    <source>
        <dbReference type="ARBA" id="ARBA00049260"/>
    </source>
</evidence>
<dbReference type="Pfam" id="PF02153">
    <property type="entry name" value="PDH_N"/>
    <property type="match status" value="1"/>
</dbReference>
<dbReference type="CDD" id="cd04909">
    <property type="entry name" value="ACT_PDH-BS"/>
    <property type="match status" value="1"/>
</dbReference>
<dbReference type="InterPro" id="IPR045865">
    <property type="entry name" value="ACT-like_dom_sf"/>
</dbReference>
<dbReference type="SUPFAM" id="SSF48179">
    <property type="entry name" value="6-phosphogluconate dehydrogenase C-terminal domain-like"/>
    <property type="match status" value="1"/>
</dbReference>
<dbReference type="Pfam" id="PF20463">
    <property type="entry name" value="PDH_C"/>
    <property type="match status" value="1"/>
</dbReference>